<dbReference type="PANTHER" id="PTHR38595:SF2">
    <property type="entry name" value="TYPE VI SECRETION SYSTEM BASEPLATE SUBUNIT TSSE"/>
    <property type="match status" value="1"/>
</dbReference>
<dbReference type="AlphaFoldDB" id="A0A517LXN2"/>
<dbReference type="RefSeq" id="WP_145343695.1">
    <property type="nucleotide sequence ID" value="NZ_CP036261.1"/>
</dbReference>
<reference evidence="2 3" key="1">
    <citation type="submission" date="2019-02" db="EMBL/GenBank/DDBJ databases">
        <title>Deep-cultivation of Planctomycetes and their phenomic and genomic characterization uncovers novel biology.</title>
        <authorList>
            <person name="Wiegand S."/>
            <person name="Jogler M."/>
            <person name="Boedeker C."/>
            <person name="Pinto D."/>
            <person name="Vollmers J."/>
            <person name="Rivas-Marin E."/>
            <person name="Kohn T."/>
            <person name="Peeters S.H."/>
            <person name="Heuer A."/>
            <person name="Rast P."/>
            <person name="Oberbeckmann S."/>
            <person name="Bunk B."/>
            <person name="Jeske O."/>
            <person name="Meyerdierks A."/>
            <person name="Storesund J.E."/>
            <person name="Kallscheuer N."/>
            <person name="Luecker S."/>
            <person name="Lage O.M."/>
            <person name="Pohl T."/>
            <person name="Merkel B.J."/>
            <person name="Hornburger P."/>
            <person name="Mueller R.-W."/>
            <person name="Bruemmer F."/>
            <person name="Labrenz M."/>
            <person name="Spormann A.M."/>
            <person name="Op den Camp H."/>
            <person name="Overmann J."/>
            <person name="Amann R."/>
            <person name="Jetten M.S.M."/>
            <person name="Mascher T."/>
            <person name="Medema M.H."/>
            <person name="Devos D.P."/>
            <person name="Kaster A.-K."/>
            <person name="Ovreas L."/>
            <person name="Rohde M."/>
            <person name="Galperin M.Y."/>
            <person name="Jogler C."/>
        </authorList>
    </citation>
    <scope>NUCLEOTIDE SEQUENCE [LARGE SCALE GENOMIC DNA]</scope>
    <source>
        <strain evidence="2 3">EC9</strain>
    </source>
</reference>
<dbReference type="KEGG" id="ruv:EC9_15550"/>
<dbReference type="InterPro" id="IPR053176">
    <property type="entry name" value="T6SS_TssE1-like"/>
</dbReference>
<protein>
    <submittedName>
        <fullName evidence="2">Gene 25-like lysozyme</fullName>
    </submittedName>
</protein>
<sequence>MRSTLPTNKLSLLPSVFDRLADLSDDGFNSQPWYDVTTLSNAVRRDLEDLLNTQQSLPELGRDFPLLAESVVGFGVPDPSTFALDTPSGRRCLAAALLNVINTFEPRLSDVRIELGNANGEKFRELKFRVVARLAIETSPQIVFESKLHVPSGQFSIGQEAA</sequence>
<organism evidence="2 3">
    <name type="scientific">Rosistilla ulvae</name>
    <dbReference type="NCBI Taxonomy" id="1930277"/>
    <lineage>
        <taxon>Bacteria</taxon>
        <taxon>Pseudomonadati</taxon>
        <taxon>Planctomycetota</taxon>
        <taxon>Planctomycetia</taxon>
        <taxon>Pirellulales</taxon>
        <taxon>Pirellulaceae</taxon>
        <taxon>Rosistilla</taxon>
    </lineage>
</organism>
<accession>A0A517LXN2</accession>
<feature type="domain" description="IraD/Gp25-like" evidence="1">
    <location>
        <begin position="39"/>
        <end position="136"/>
    </location>
</feature>
<keyword evidence="3" id="KW-1185">Reference proteome</keyword>
<evidence type="ECO:0000259" key="1">
    <source>
        <dbReference type="Pfam" id="PF04965"/>
    </source>
</evidence>
<dbReference type="NCBIfam" id="TIGR03357">
    <property type="entry name" value="VI_zyme"/>
    <property type="match status" value="1"/>
</dbReference>
<dbReference type="Pfam" id="PF04965">
    <property type="entry name" value="GPW_gp25"/>
    <property type="match status" value="1"/>
</dbReference>
<evidence type="ECO:0000313" key="3">
    <source>
        <dbReference type="Proteomes" id="UP000319557"/>
    </source>
</evidence>
<dbReference type="Proteomes" id="UP000319557">
    <property type="component" value="Chromosome"/>
</dbReference>
<proteinExistence type="predicted"/>
<dbReference type="InterPro" id="IPR007048">
    <property type="entry name" value="IraD/Gp25-like"/>
</dbReference>
<gene>
    <name evidence="2" type="ORF">EC9_15550</name>
</gene>
<evidence type="ECO:0000313" key="2">
    <source>
        <dbReference type="EMBL" id="QDS87377.1"/>
    </source>
</evidence>
<dbReference type="PANTHER" id="PTHR38595">
    <property type="entry name" value="CYTOPLASMIC PROTEIN-RELATED"/>
    <property type="match status" value="1"/>
</dbReference>
<dbReference type="EMBL" id="CP036261">
    <property type="protein sequence ID" value="QDS87377.1"/>
    <property type="molecule type" value="Genomic_DNA"/>
</dbReference>
<dbReference type="InterPro" id="IPR017737">
    <property type="entry name" value="TssE1-like"/>
</dbReference>
<dbReference type="OrthoDB" id="271327at2"/>
<name>A0A517LXN2_9BACT</name>